<dbReference type="Proteomes" id="UP000694018">
    <property type="component" value="Chromosome"/>
</dbReference>
<accession>A0A8F5GTL6</accession>
<organism evidence="1 2">
    <name type="scientific">Saccharolobus shibatae (strain ATCC 51178 / DSM 5389 / JCM 8931 / NBRC 15437 / B12)</name>
    <name type="common">Sulfolobus shibatae</name>
    <dbReference type="NCBI Taxonomy" id="523848"/>
    <lineage>
        <taxon>Archaea</taxon>
        <taxon>Thermoproteota</taxon>
        <taxon>Thermoprotei</taxon>
        <taxon>Sulfolobales</taxon>
        <taxon>Sulfolobaceae</taxon>
        <taxon>Saccharolobus</taxon>
    </lineage>
</organism>
<proteinExistence type="predicted"/>
<name>A0A8F5GTL6_SACSH</name>
<evidence type="ECO:0000313" key="2">
    <source>
        <dbReference type="Proteomes" id="UP000694018"/>
    </source>
</evidence>
<evidence type="ECO:0000313" key="1">
    <source>
        <dbReference type="EMBL" id="QXJ28502.1"/>
    </source>
</evidence>
<dbReference type="KEGG" id="sshi:J5U23_01371"/>
<protein>
    <submittedName>
        <fullName evidence="1">Uncharacterized protein</fullName>
    </submittedName>
</protein>
<dbReference type="AlphaFoldDB" id="A0A8F5GTL6"/>
<gene>
    <name evidence="1" type="ORF">J5U23_01371</name>
</gene>
<reference evidence="1" key="1">
    <citation type="journal article" date="2021" name="Environ. Microbiol.">
        <title>New insights into the diversity and evolution of the archaeal mobilome from three complete genomes of Saccharolobus shibatae.</title>
        <authorList>
            <person name="Medvedeva S."/>
            <person name="Brandt D."/>
            <person name="Cvirkaite-Krupovic V."/>
            <person name="Liu Y."/>
            <person name="Severinov K."/>
            <person name="Ishino S."/>
            <person name="Ishino Y."/>
            <person name="Prangishvili D."/>
            <person name="Kalinowski J."/>
            <person name="Krupovic M."/>
        </authorList>
    </citation>
    <scope>NUCLEOTIDE SEQUENCE</scope>
    <source>
        <strain evidence="1">B12</strain>
    </source>
</reference>
<dbReference type="EMBL" id="CP077717">
    <property type="protein sequence ID" value="QXJ28502.1"/>
    <property type="molecule type" value="Genomic_DNA"/>
</dbReference>
<sequence>MLIVSIFEIEKLEINRKNLRLGKLVLQKMGLRGRKASPL</sequence>